<protein>
    <submittedName>
        <fullName evidence="2">Catechol 2,3-dioxygenase</fullName>
    </submittedName>
</protein>
<dbReference type="Proteomes" id="UP000199416">
    <property type="component" value="Unassembled WGS sequence"/>
</dbReference>
<sequence length="121" mass="12837">MDVAVVSVPVSDQEAAVRFWTGTAGLQVLADAEFAPGVRWVQVGVLGAATSLSLVTWFERMPPGSLQGVVFEVDDVDAAYARLSAAGLRFEGPLTTEAWGRQAVFRDPDGNGFVLSGRAPR</sequence>
<dbReference type="Gene3D" id="3.10.180.10">
    <property type="entry name" value="2,3-Dihydroxybiphenyl 1,2-Dioxygenase, domain 1"/>
    <property type="match status" value="1"/>
</dbReference>
<dbReference type="InterPro" id="IPR037523">
    <property type="entry name" value="VOC_core"/>
</dbReference>
<dbReference type="GO" id="GO:0051213">
    <property type="term" value="F:dioxygenase activity"/>
    <property type="evidence" value="ECO:0007669"/>
    <property type="project" value="UniProtKB-KW"/>
</dbReference>
<reference evidence="3" key="1">
    <citation type="submission" date="2016-10" db="EMBL/GenBank/DDBJ databases">
        <authorList>
            <person name="Varghese N."/>
            <person name="Submissions S."/>
        </authorList>
    </citation>
    <scope>NUCLEOTIDE SEQUENCE [LARGE SCALE GENOMIC DNA]</scope>
    <source>
        <strain evidence="3">DSM 45421</strain>
    </source>
</reference>
<dbReference type="PANTHER" id="PTHR36437:SF2">
    <property type="entry name" value="GLYOXALASE_BLEOMYCIN RESISTANCE PROTEIN_DIOXYGENASE"/>
    <property type="match status" value="1"/>
</dbReference>
<name>A0A1G6PLE3_9ACTN</name>
<organism evidence="2 3">
    <name type="scientific">Geodermatophilus telluris</name>
    <dbReference type="NCBI Taxonomy" id="1190417"/>
    <lineage>
        <taxon>Bacteria</taxon>
        <taxon>Bacillati</taxon>
        <taxon>Actinomycetota</taxon>
        <taxon>Actinomycetes</taxon>
        <taxon>Geodermatophilales</taxon>
        <taxon>Geodermatophilaceae</taxon>
        <taxon>Geodermatophilus</taxon>
    </lineage>
</organism>
<dbReference type="InterPro" id="IPR029068">
    <property type="entry name" value="Glyas_Bleomycin-R_OHBP_Dase"/>
</dbReference>
<dbReference type="PANTHER" id="PTHR36437">
    <property type="entry name" value="GLYOXALASE/BLEOMYCIN RESISTANCE PROTEIN/DIOXYGENASE"/>
    <property type="match status" value="1"/>
</dbReference>
<keyword evidence="2" id="KW-0223">Dioxygenase</keyword>
<dbReference type="PROSITE" id="PS51819">
    <property type="entry name" value="VOC"/>
    <property type="match status" value="1"/>
</dbReference>
<dbReference type="AlphaFoldDB" id="A0A1G6PLE3"/>
<keyword evidence="3" id="KW-1185">Reference proteome</keyword>
<dbReference type="EMBL" id="FMZF01000003">
    <property type="protein sequence ID" value="SDC80346.1"/>
    <property type="molecule type" value="Genomic_DNA"/>
</dbReference>
<dbReference type="RefSeq" id="WP_091366252.1">
    <property type="nucleotide sequence ID" value="NZ_FMZF01000003.1"/>
</dbReference>
<evidence type="ECO:0000313" key="3">
    <source>
        <dbReference type="Proteomes" id="UP000199416"/>
    </source>
</evidence>
<proteinExistence type="predicted"/>
<feature type="domain" description="VOC" evidence="1">
    <location>
        <begin position="1"/>
        <end position="118"/>
    </location>
</feature>
<dbReference type="InterPro" id="IPR004360">
    <property type="entry name" value="Glyas_Fos-R_dOase_dom"/>
</dbReference>
<gene>
    <name evidence="2" type="ORF">SAMN05660690_2617</name>
</gene>
<dbReference type="OrthoDB" id="9804907at2"/>
<evidence type="ECO:0000313" key="2">
    <source>
        <dbReference type="EMBL" id="SDC80346.1"/>
    </source>
</evidence>
<dbReference type="Pfam" id="PF00903">
    <property type="entry name" value="Glyoxalase"/>
    <property type="match status" value="1"/>
</dbReference>
<evidence type="ECO:0000259" key="1">
    <source>
        <dbReference type="PROSITE" id="PS51819"/>
    </source>
</evidence>
<accession>A0A1G6PLE3</accession>
<keyword evidence="2" id="KW-0560">Oxidoreductase</keyword>
<dbReference type="SUPFAM" id="SSF54593">
    <property type="entry name" value="Glyoxalase/Bleomycin resistance protein/Dihydroxybiphenyl dioxygenase"/>
    <property type="match status" value="1"/>
</dbReference>
<dbReference type="STRING" id="1190417.SAMN05660690_2617"/>